<organism evidence="2 3">
    <name type="scientific">Dyadobacter luteus</name>
    <dbReference type="NCBI Taxonomy" id="2259619"/>
    <lineage>
        <taxon>Bacteria</taxon>
        <taxon>Pseudomonadati</taxon>
        <taxon>Bacteroidota</taxon>
        <taxon>Cytophagia</taxon>
        <taxon>Cytophagales</taxon>
        <taxon>Spirosomataceae</taxon>
        <taxon>Dyadobacter</taxon>
    </lineage>
</organism>
<feature type="transmembrane region" description="Helical" evidence="1">
    <location>
        <begin position="79"/>
        <end position="100"/>
    </location>
</feature>
<name>A0A3D8Y317_9BACT</name>
<keyword evidence="1" id="KW-0472">Membrane</keyword>
<protein>
    <recommendedName>
        <fullName evidence="4">DUF1761 domain-containing protein</fullName>
    </recommendedName>
</protein>
<reference evidence="2 3" key="1">
    <citation type="submission" date="2018-07" db="EMBL/GenBank/DDBJ databases">
        <title>Dyadobacter roseus sp. nov., isolated from rose rhizosphere soil.</title>
        <authorList>
            <person name="Chen L."/>
        </authorList>
    </citation>
    <scope>NUCLEOTIDE SEQUENCE [LARGE SCALE GENOMIC DNA]</scope>
    <source>
        <strain evidence="2 3">RS19</strain>
    </source>
</reference>
<dbReference type="OrthoDB" id="333057at2"/>
<sequence>MRKQSVNLWAVLVCVVISQIVPALWYGAFSEIWIALNGFTTEQVQSANSPTPYLASIVASSFSAYTMAWIFTKIPVKSLFAGFLTGLLFGTVFVLCTLIVKDMFSLKPLLLSLIDGGVQVLVYAITGAILGIWRKYEY</sequence>
<evidence type="ECO:0008006" key="4">
    <source>
        <dbReference type="Google" id="ProtNLM"/>
    </source>
</evidence>
<dbReference type="EMBL" id="QNUL01000053">
    <property type="protein sequence ID" value="REA54979.1"/>
    <property type="molecule type" value="Genomic_DNA"/>
</dbReference>
<keyword evidence="1" id="KW-0812">Transmembrane</keyword>
<accession>A0A3D8Y317</accession>
<evidence type="ECO:0000313" key="2">
    <source>
        <dbReference type="EMBL" id="REA54979.1"/>
    </source>
</evidence>
<feature type="transmembrane region" description="Helical" evidence="1">
    <location>
        <begin position="53"/>
        <end position="72"/>
    </location>
</feature>
<evidence type="ECO:0000256" key="1">
    <source>
        <dbReference type="SAM" id="Phobius"/>
    </source>
</evidence>
<dbReference type="Proteomes" id="UP000256373">
    <property type="component" value="Unassembled WGS sequence"/>
</dbReference>
<keyword evidence="3" id="KW-1185">Reference proteome</keyword>
<feature type="transmembrane region" description="Helical" evidence="1">
    <location>
        <begin position="112"/>
        <end position="133"/>
    </location>
</feature>
<dbReference type="RefSeq" id="WP_115834416.1">
    <property type="nucleotide sequence ID" value="NZ_QNUL01000053.1"/>
</dbReference>
<comment type="caution">
    <text evidence="2">The sequence shown here is derived from an EMBL/GenBank/DDBJ whole genome shotgun (WGS) entry which is preliminary data.</text>
</comment>
<feature type="transmembrane region" description="Helical" evidence="1">
    <location>
        <begin position="7"/>
        <end position="28"/>
    </location>
</feature>
<dbReference type="AlphaFoldDB" id="A0A3D8Y317"/>
<evidence type="ECO:0000313" key="3">
    <source>
        <dbReference type="Proteomes" id="UP000256373"/>
    </source>
</evidence>
<dbReference type="InterPro" id="IPR013879">
    <property type="entry name" value="DUF1761"/>
</dbReference>
<dbReference type="Pfam" id="PF08570">
    <property type="entry name" value="DUF1761"/>
    <property type="match status" value="1"/>
</dbReference>
<keyword evidence="1" id="KW-1133">Transmembrane helix</keyword>
<proteinExistence type="predicted"/>
<gene>
    <name evidence="2" type="ORF">DSL64_28700</name>
</gene>